<evidence type="ECO:0000313" key="3">
    <source>
        <dbReference type="Proteomes" id="UP000032180"/>
    </source>
</evidence>
<organism evidence="2 3">
    <name type="scientific">Leersia perrieri</name>
    <dbReference type="NCBI Taxonomy" id="77586"/>
    <lineage>
        <taxon>Eukaryota</taxon>
        <taxon>Viridiplantae</taxon>
        <taxon>Streptophyta</taxon>
        <taxon>Embryophyta</taxon>
        <taxon>Tracheophyta</taxon>
        <taxon>Spermatophyta</taxon>
        <taxon>Magnoliopsida</taxon>
        <taxon>Liliopsida</taxon>
        <taxon>Poales</taxon>
        <taxon>Poaceae</taxon>
        <taxon>BOP clade</taxon>
        <taxon>Oryzoideae</taxon>
        <taxon>Oryzeae</taxon>
        <taxon>Oryzinae</taxon>
        <taxon>Leersia</taxon>
    </lineage>
</organism>
<reference evidence="3" key="2">
    <citation type="submission" date="2013-12" db="EMBL/GenBank/DDBJ databases">
        <authorList>
            <person name="Yu Y."/>
            <person name="Lee S."/>
            <person name="de Baynast K."/>
            <person name="Wissotski M."/>
            <person name="Liu L."/>
            <person name="Talag J."/>
            <person name="Goicoechea J."/>
            <person name="Angelova A."/>
            <person name="Jetty R."/>
            <person name="Kudrna D."/>
            <person name="Golser W."/>
            <person name="Rivera L."/>
            <person name="Zhang J."/>
            <person name="Wing R."/>
        </authorList>
    </citation>
    <scope>NUCLEOTIDE SEQUENCE</scope>
</reference>
<proteinExistence type="predicted"/>
<reference evidence="2 3" key="1">
    <citation type="submission" date="2012-08" db="EMBL/GenBank/DDBJ databases">
        <title>Oryza genome evolution.</title>
        <authorList>
            <person name="Wing R.A."/>
        </authorList>
    </citation>
    <scope>NUCLEOTIDE SEQUENCE</scope>
</reference>
<dbReference type="EnsemblPlants" id="LPERR10G05060.1">
    <property type="protein sequence ID" value="LPERR10G05060.1"/>
    <property type="gene ID" value="LPERR10G05060"/>
</dbReference>
<sequence>MASMGFSYAQIHVQQERCKRTNDQKMKKMMAEEKEKENKQDMCEGEEEKKFMSADEKTCYSWTMHVDLNDRRRLAMAKDD</sequence>
<protein>
    <submittedName>
        <fullName evidence="2">Uncharacterized protein</fullName>
    </submittedName>
</protein>
<dbReference type="HOGENOM" id="CLU_2593210_0_0_1"/>
<accession>A0A0D9XIY0</accession>
<reference evidence="2" key="3">
    <citation type="submission" date="2015-04" db="UniProtKB">
        <authorList>
            <consortium name="EnsemblPlants"/>
        </authorList>
    </citation>
    <scope>IDENTIFICATION</scope>
</reference>
<evidence type="ECO:0000256" key="1">
    <source>
        <dbReference type="SAM" id="Coils"/>
    </source>
</evidence>
<dbReference type="Proteomes" id="UP000032180">
    <property type="component" value="Chromosome 10"/>
</dbReference>
<keyword evidence="3" id="KW-1185">Reference proteome</keyword>
<keyword evidence="1" id="KW-0175">Coiled coil</keyword>
<dbReference type="AlphaFoldDB" id="A0A0D9XIY0"/>
<name>A0A0D9XIY0_9ORYZ</name>
<dbReference type="Gramene" id="LPERR10G05060.1">
    <property type="protein sequence ID" value="LPERR10G05060.1"/>
    <property type="gene ID" value="LPERR10G05060"/>
</dbReference>
<feature type="coiled-coil region" evidence="1">
    <location>
        <begin position="22"/>
        <end position="49"/>
    </location>
</feature>
<evidence type="ECO:0000313" key="2">
    <source>
        <dbReference type="EnsemblPlants" id="LPERR10G05060.1"/>
    </source>
</evidence>